<proteinExistence type="evidence at transcript level"/>
<reference evidence="5" key="1">
    <citation type="submission" date="2014-03" db="EMBL/GenBank/DDBJ databases">
        <title>The sialotranscriptome of Amblyomma triste, Amblyomma parvum and Amblyomma cajennense ticks, uncovered by 454-based RNA-seq.</title>
        <authorList>
            <person name="Garcia G.R."/>
            <person name="Gardinassi L.G."/>
            <person name="Ribeiro J.M."/>
            <person name="Anatriello E."/>
            <person name="Ferreira B.R."/>
            <person name="Moreira H.N."/>
            <person name="Mafra C."/>
            <person name="Olegario M.M."/>
            <person name="Szabo P.J."/>
            <person name="Miranda-Santos I.K."/>
            <person name="Maruyama S.R."/>
        </authorList>
    </citation>
    <scope>NUCLEOTIDE SEQUENCE</scope>
    <source>
        <strain evidence="5">Uberlandia</strain>
        <tissue evidence="5">Salivary glands</tissue>
    </source>
</reference>
<dbReference type="InterPro" id="IPR035979">
    <property type="entry name" value="RBD_domain_sf"/>
</dbReference>
<feature type="compositionally biased region" description="Basic and acidic residues" evidence="3">
    <location>
        <begin position="425"/>
        <end position="439"/>
    </location>
</feature>
<keyword evidence="5" id="KW-0648">Protein biosynthesis</keyword>
<dbReference type="AlphaFoldDB" id="A0A023FM05"/>
<dbReference type="SMART" id="SM00360">
    <property type="entry name" value="RRM"/>
    <property type="match status" value="1"/>
</dbReference>
<feature type="domain" description="RRM" evidence="4">
    <location>
        <begin position="89"/>
        <end position="166"/>
    </location>
</feature>
<name>A0A023FM05_AMBCJ</name>
<feature type="compositionally biased region" description="Low complexity" evidence="3">
    <location>
        <begin position="337"/>
        <end position="363"/>
    </location>
</feature>
<dbReference type="GO" id="GO:0003723">
    <property type="term" value="F:RNA binding"/>
    <property type="evidence" value="ECO:0007669"/>
    <property type="project" value="UniProtKB-UniRule"/>
</dbReference>
<organism evidence="5">
    <name type="scientific">Amblyomma cajennense</name>
    <name type="common">Cayenne tick</name>
    <name type="synonym">Acarus cajennensis</name>
    <dbReference type="NCBI Taxonomy" id="34607"/>
    <lineage>
        <taxon>Eukaryota</taxon>
        <taxon>Metazoa</taxon>
        <taxon>Ecdysozoa</taxon>
        <taxon>Arthropoda</taxon>
        <taxon>Chelicerata</taxon>
        <taxon>Arachnida</taxon>
        <taxon>Acari</taxon>
        <taxon>Parasitiformes</taxon>
        <taxon>Ixodida</taxon>
        <taxon>Ixodoidea</taxon>
        <taxon>Ixodidae</taxon>
        <taxon>Amblyomminae</taxon>
        <taxon>Amblyomma</taxon>
    </lineage>
</organism>
<dbReference type="PROSITE" id="PS50102">
    <property type="entry name" value="RRM"/>
    <property type="match status" value="1"/>
</dbReference>
<dbReference type="EMBL" id="GBBK01002278">
    <property type="protein sequence ID" value="JAC22204.1"/>
    <property type="molecule type" value="mRNA"/>
</dbReference>
<evidence type="ECO:0000256" key="1">
    <source>
        <dbReference type="ARBA" id="ARBA00022884"/>
    </source>
</evidence>
<dbReference type="InterPro" id="IPR033107">
    <property type="entry name" value="EIF-4B_RRM"/>
</dbReference>
<dbReference type="Gene3D" id="3.30.70.330">
    <property type="match status" value="1"/>
</dbReference>
<evidence type="ECO:0000259" key="4">
    <source>
        <dbReference type="PROSITE" id="PS50102"/>
    </source>
</evidence>
<sequence>MASTGKKHKVKGKTLNLNDFLGGDQDAPSGYAVVNTRRINWADTMENEAVDEKFTIDYKKDEKIILPTAPKAARGPDVDMSRVPTRPPYTVYLGNLPYDVCDEDVIKFFRTLKVSSVRLPRESGDRGRMRGFGYAEFPDRSSLLEALGYNNENLKNRSIKVSLAEEHDNEGRDRGNRDMGRSERSLGGDWRAMSRDDGEDDRRESSFGGSRGYDDDGGSRRFGFGRDSDRDGGYGRDGFSRDRPRGFGDRDRDQGFDRGFERRGGPGSYDRPRDRDYDRDRGYGGGRREYGSSYRDDRYGGSSDDRDERSSDSAPRERKKLQLKPRSVPVDASKNEPAPASSSSSSSSSAPQAPQPAPKASAAIFGGARPVDTAAREREIEARLARQREEEERRQIRDREPFQDSRRDDRVRRSSVGSGSGRSRRSSESGGRDSYDEGGRQQLSRQYSNDSDQHSQASRHSAQGYDAPPVPRGELGDSAKRPPADRMRRGETGSSGPGDSHATRNGGDRPLSKQDLTSGKGVEDKEVVYTSRNIYAHLQQEDGDEVAD</sequence>
<keyword evidence="1 2" id="KW-0694">RNA-binding</keyword>
<feature type="compositionally biased region" description="Basic and acidic residues" evidence="3">
    <location>
        <begin position="163"/>
        <end position="205"/>
    </location>
</feature>
<dbReference type="PANTHER" id="PTHR23236">
    <property type="entry name" value="EUKARYOTIC TRANSLATION INITIATION FACTOR 4B/4H"/>
    <property type="match status" value="1"/>
</dbReference>
<accession>A0A023FM05</accession>
<keyword evidence="5" id="KW-0396">Initiation factor</keyword>
<evidence type="ECO:0000256" key="3">
    <source>
        <dbReference type="SAM" id="MobiDB-lite"/>
    </source>
</evidence>
<dbReference type="InterPro" id="IPR012677">
    <property type="entry name" value="Nucleotide-bd_a/b_plait_sf"/>
</dbReference>
<feature type="region of interest" description="Disordered" evidence="3">
    <location>
        <begin position="160"/>
        <end position="527"/>
    </location>
</feature>
<feature type="compositionally biased region" description="Basic and acidic residues" evidence="3">
    <location>
        <begin position="474"/>
        <end position="491"/>
    </location>
</feature>
<protein>
    <submittedName>
        <fullName evidence="5">Putative eukaryotic translation initiation factor 4b</fullName>
    </submittedName>
</protein>
<evidence type="ECO:0000313" key="5">
    <source>
        <dbReference type="EMBL" id="JAC22204.1"/>
    </source>
</evidence>
<dbReference type="InterPro" id="IPR000504">
    <property type="entry name" value="RRM_dom"/>
</dbReference>
<dbReference type="SUPFAM" id="SSF54928">
    <property type="entry name" value="RNA-binding domain, RBD"/>
    <property type="match status" value="1"/>
</dbReference>
<feature type="compositionally biased region" description="Polar residues" evidence="3">
    <location>
        <begin position="441"/>
        <end position="461"/>
    </location>
</feature>
<feature type="compositionally biased region" description="Basic and acidic residues" evidence="3">
    <location>
        <begin position="374"/>
        <end position="412"/>
    </location>
</feature>
<dbReference type="PANTHER" id="PTHR23236:SF2">
    <property type="entry name" value="EUKARYOTIC TRANSLATION INITIATION FACTOR 4B"/>
    <property type="match status" value="1"/>
</dbReference>
<feature type="compositionally biased region" description="Basic and acidic residues" evidence="3">
    <location>
        <begin position="212"/>
        <end position="316"/>
    </location>
</feature>
<evidence type="ECO:0000256" key="2">
    <source>
        <dbReference type="PROSITE-ProRule" id="PRU00176"/>
    </source>
</evidence>
<dbReference type="CDD" id="cd12402">
    <property type="entry name" value="RRM_eIF4B"/>
    <property type="match status" value="1"/>
</dbReference>
<dbReference type="GO" id="GO:0003743">
    <property type="term" value="F:translation initiation factor activity"/>
    <property type="evidence" value="ECO:0007669"/>
    <property type="project" value="UniProtKB-KW"/>
</dbReference>
<dbReference type="Pfam" id="PF00076">
    <property type="entry name" value="RRM_1"/>
    <property type="match status" value="1"/>
</dbReference>